<sequence>MPPPTLDEHVFAEILLNCDIHHVLKFTRVDKWCRSAALSKQLWLSLIRDLEFRGLHDANPKERLEDGTTQDLIAKVKRIASGPRTWLPSSLMPPTLEREVLVNLGPQYDAACTVVQLLPGGQYFLVCRLPSASVSSIWSVSSQKCIWSRQQTVAGQLELSAVDLIEGGERVVVAFVVRAQHPFIECIEVNLRTGNSSVIFERPIPRRFGVVTQCKVLGDYLALIIHAKVSSEIHILNWVQATCVCLQFPGAKTCEITCSLLPGRIAVVHPNDSRERVLCASVYSLRRLYWIPLVSWNLILPDTRRPSSSLILVGAELDLISVDLTTRRAVCRPDAYEFGLELLMRKPPISISGFISKLWLKMRPTWNGLWRAHYSFILPPPSGCTATLEPSIVRRSSMRRPFYGVAIAQDGRVIVYDRSDGFREIFQINHPLINPKSPQLGTYSAALPLVKDSVLRIMYFE</sequence>
<dbReference type="Proteomes" id="UP001221142">
    <property type="component" value="Unassembled WGS sequence"/>
</dbReference>
<evidence type="ECO:0008006" key="3">
    <source>
        <dbReference type="Google" id="ProtNLM"/>
    </source>
</evidence>
<reference evidence="1" key="1">
    <citation type="submission" date="2023-03" db="EMBL/GenBank/DDBJ databases">
        <title>Massive genome expansion in bonnet fungi (Mycena s.s.) driven by repeated elements and novel gene families across ecological guilds.</title>
        <authorList>
            <consortium name="Lawrence Berkeley National Laboratory"/>
            <person name="Harder C.B."/>
            <person name="Miyauchi S."/>
            <person name="Viragh M."/>
            <person name="Kuo A."/>
            <person name="Thoen E."/>
            <person name="Andreopoulos B."/>
            <person name="Lu D."/>
            <person name="Skrede I."/>
            <person name="Drula E."/>
            <person name="Henrissat B."/>
            <person name="Morin E."/>
            <person name="Kohler A."/>
            <person name="Barry K."/>
            <person name="LaButti K."/>
            <person name="Morin E."/>
            <person name="Salamov A."/>
            <person name="Lipzen A."/>
            <person name="Mereny Z."/>
            <person name="Hegedus B."/>
            <person name="Baldrian P."/>
            <person name="Stursova M."/>
            <person name="Weitz H."/>
            <person name="Taylor A."/>
            <person name="Grigoriev I.V."/>
            <person name="Nagy L.G."/>
            <person name="Martin F."/>
            <person name="Kauserud H."/>
        </authorList>
    </citation>
    <scope>NUCLEOTIDE SEQUENCE</scope>
    <source>
        <strain evidence="1">9284</strain>
    </source>
</reference>
<name>A0AAD7BDL6_9AGAR</name>
<gene>
    <name evidence="1" type="ORF">FB45DRAFT_933177</name>
</gene>
<protein>
    <recommendedName>
        <fullName evidence="3">F-box domain-containing protein</fullName>
    </recommendedName>
</protein>
<proteinExistence type="predicted"/>
<dbReference type="AlphaFoldDB" id="A0AAD7BDL6"/>
<comment type="caution">
    <text evidence="1">The sequence shown here is derived from an EMBL/GenBank/DDBJ whole genome shotgun (WGS) entry which is preliminary data.</text>
</comment>
<evidence type="ECO:0000313" key="2">
    <source>
        <dbReference type="Proteomes" id="UP001221142"/>
    </source>
</evidence>
<accession>A0AAD7BDL6</accession>
<dbReference type="EMBL" id="JARKIF010000020">
    <property type="protein sequence ID" value="KAJ7618040.1"/>
    <property type="molecule type" value="Genomic_DNA"/>
</dbReference>
<keyword evidence="2" id="KW-1185">Reference proteome</keyword>
<evidence type="ECO:0000313" key="1">
    <source>
        <dbReference type="EMBL" id="KAJ7618040.1"/>
    </source>
</evidence>
<organism evidence="1 2">
    <name type="scientific">Roridomyces roridus</name>
    <dbReference type="NCBI Taxonomy" id="1738132"/>
    <lineage>
        <taxon>Eukaryota</taxon>
        <taxon>Fungi</taxon>
        <taxon>Dikarya</taxon>
        <taxon>Basidiomycota</taxon>
        <taxon>Agaricomycotina</taxon>
        <taxon>Agaricomycetes</taxon>
        <taxon>Agaricomycetidae</taxon>
        <taxon>Agaricales</taxon>
        <taxon>Marasmiineae</taxon>
        <taxon>Mycenaceae</taxon>
        <taxon>Roridomyces</taxon>
    </lineage>
</organism>